<feature type="signal peptide" evidence="8">
    <location>
        <begin position="1"/>
        <end position="24"/>
    </location>
</feature>
<dbReference type="InterPro" id="IPR009009">
    <property type="entry name" value="RlpA-like_DPBB"/>
</dbReference>
<dbReference type="InterPro" id="IPR005795">
    <property type="entry name" value="LolPI"/>
</dbReference>
<evidence type="ECO:0000256" key="7">
    <source>
        <dbReference type="ARBA" id="ARBA00023316"/>
    </source>
</evidence>
<reference evidence="11" key="1">
    <citation type="journal article" date="2019" name="BMC Genomics">
        <title>A new reference genome for Sorghum bicolor reveals high levels of sequence similarity between sweet and grain genotypes: implications for the genetics of sugar metabolism.</title>
        <authorList>
            <person name="Cooper E.A."/>
            <person name="Brenton Z.W."/>
            <person name="Flinn B.S."/>
            <person name="Jenkins J."/>
            <person name="Shu S."/>
            <person name="Flowers D."/>
            <person name="Luo F."/>
            <person name="Wang Y."/>
            <person name="Xia P."/>
            <person name="Barry K."/>
            <person name="Daum C."/>
            <person name="Lipzen A."/>
            <person name="Yoshinaga Y."/>
            <person name="Schmutz J."/>
            <person name="Saski C."/>
            <person name="Vermerris W."/>
            <person name="Kresovich S."/>
        </authorList>
    </citation>
    <scope>NUCLEOTIDE SEQUENCE</scope>
</reference>
<feature type="domain" description="Expansin-like EG45" evidence="9">
    <location>
        <begin position="41"/>
        <end position="147"/>
    </location>
</feature>
<proteinExistence type="inferred from homology"/>
<keyword evidence="7" id="KW-0961">Cell wall biogenesis/degradation</keyword>
<dbReference type="Gene3D" id="2.60.40.760">
    <property type="entry name" value="Expansin, cellulose-binding-like domain"/>
    <property type="match status" value="1"/>
</dbReference>
<protein>
    <submittedName>
        <fullName evidence="11">Uncharacterized protein</fullName>
    </submittedName>
</protein>
<keyword evidence="5 8" id="KW-0732">Signal</keyword>
<dbReference type="PRINTS" id="PR01225">
    <property type="entry name" value="EXPANSNFAMLY"/>
</dbReference>
<dbReference type="EMBL" id="CM027680">
    <property type="protein sequence ID" value="KAG0550313.1"/>
    <property type="molecule type" value="Genomic_DNA"/>
</dbReference>
<evidence type="ECO:0000256" key="8">
    <source>
        <dbReference type="SAM" id="SignalP"/>
    </source>
</evidence>
<dbReference type="InterPro" id="IPR007118">
    <property type="entry name" value="Expan_Lol_pI"/>
</dbReference>
<dbReference type="GO" id="GO:0005576">
    <property type="term" value="C:extracellular region"/>
    <property type="evidence" value="ECO:0007669"/>
    <property type="project" value="InterPro"/>
</dbReference>
<dbReference type="GO" id="GO:0071555">
    <property type="term" value="P:cell wall organization"/>
    <property type="evidence" value="ECO:0007669"/>
    <property type="project" value="UniProtKB-KW"/>
</dbReference>
<feature type="chain" id="PRO_5037825622" evidence="8">
    <location>
        <begin position="25"/>
        <end position="244"/>
    </location>
</feature>
<dbReference type="Gene3D" id="2.40.40.10">
    <property type="entry name" value="RlpA-like domain"/>
    <property type="match status" value="1"/>
</dbReference>
<dbReference type="CDD" id="cd22275">
    <property type="entry name" value="DPBB_EXPB_N"/>
    <property type="match status" value="1"/>
</dbReference>
<comment type="similarity">
    <text evidence="2">Belongs to the expansin family. Expansin B subfamily.</text>
</comment>
<evidence type="ECO:0000256" key="3">
    <source>
        <dbReference type="ARBA" id="ARBA00022512"/>
    </source>
</evidence>
<evidence type="ECO:0000259" key="10">
    <source>
        <dbReference type="PROSITE" id="PS50843"/>
    </source>
</evidence>
<dbReference type="SMART" id="SM00837">
    <property type="entry name" value="DPBB_1"/>
    <property type="match status" value="1"/>
</dbReference>
<name>A0A921S1E1_SORBI</name>
<dbReference type="PRINTS" id="PR00829">
    <property type="entry name" value="LOLP1ALLERGN"/>
</dbReference>
<evidence type="ECO:0000256" key="2">
    <source>
        <dbReference type="ARBA" id="ARBA00005650"/>
    </source>
</evidence>
<dbReference type="Pfam" id="PF01357">
    <property type="entry name" value="Expansin_C"/>
    <property type="match status" value="1"/>
</dbReference>
<organism evidence="11 12">
    <name type="scientific">Sorghum bicolor</name>
    <name type="common">Sorghum</name>
    <name type="synonym">Sorghum vulgare</name>
    <dbReference type="NCBI Taxonomy" id="4558"/>
    <lineage>
        <taxon>Eukaryota</taxon>
        <taxon>Viridiplantae</taxon>
        <taxon>Streptophyta</taxon>
        <taxon>Embryophyta</taxon>
        <taxon>Tracheophyta</taxon>
        <taxon>Spermatophyta</taxon>
        <taxon>Magnoliopsida</taxon>
        <taxon>Liliopsida</taxon>
        <taxon>Poales</taxon>
        <taxon>Poaceae</taxon>
        <taxon>PACMAD clade</taxon>
        <taxon>Panicoideae</taxon>
        <taxon>Andropogonodae</taxon>
        <taxon>Andropogoneae</taxon>
        <taxon>Sorghinae</taxon>
        <taxon>Sorghum</taxon>
    </lineage>
</organism>
<dbReference type="Pfam" id="PF03330">
    <property type="entry name" value="DPBB_1"/>
    <property type="match status" value="1"/>
</dbReference>
<dbReference type="PROSITE" id="PS50842">
    <property type="entry name" value="EXPANSIN_EG45"/>
    <property type="match status" value="1"/>
</dbReference>
<comment type="subcellular location">
    <subcellularLocation>
        <location evidence="1">Secreted</location>
        <location evidence="1">Cell wall</location>
    </subcellularLocation>
</comment>
<evidence type="ECO:0000259" key="9">
    <source>
        <dbReference type="PROSITE" id="PS50842"/>
    </source>
</evidence>
<comment type="caution">
    <text evidence="11">The sequence shown here is derived from an EMBL/GenBank/DDBJ whole genome shotgun (WGS) entry which is preliminary data.</text>
</comment>
<dbReference type="PROSITE" id="PS50843">
    <property type="entry name" value="EXPANSIN_CBD"/>
    <property type="match status" value="1"/>
</dbReference>
<keyword evidence="4" id="KW-0964">Secreted</keyword>
<feature type="domain" description="Expansin-like CBD" evidence="10">
    <location>
        <begin position="159"/>
        <end position="240"/>
    </location>
</feature>
<keyword evidence="6" id="KW-0325">Glycoprotein</keyword>
<dbReference type="InterPro" id="IPR007112">
    <property type="entry name" value="Expansin/allergen_DPBB_dom"/>
</dbReference>
<evidence type="ECO:0000256" key="5">
    <source>
        <dbReference type="ARBA" id="ARBA00022729"/>
    </source>
</evidence>
<evidence type="ECO:0000313" key="11">
    <source>
        <dbReference type="EMBL" id="KAG0550313.1"/>
    </source>
</evidence>
<gene>
    <name evidence="11" type="ORF">BDA96_01G327800</name>
</gene>
<dbReference type="SUPFAM" id="SSF50685">
    <property type="entry name" value="Barwin-like endoglucanases"/>
    <property type="match status" value="1"/>
</dbReference>
<dbReference type="Proteomes" id="UP000807115">
    <property type="component" value="Chromosome 1"/>
</dbReference>
<reference evidence="11" key="2">
    <citation type="submission" date="2020-10" db="EMBL/GenBank/DDBJ databases">
        <authorList>
            <person name="Cooper E.A."/>
            <person name="Brenton Z.W."/>
            <person name="Flinn B.S."/>
            <person name="Jenkins J."/>
            <person name="Shu S."/>
            <person name="Flowers D."/>
            <person name="Luo F."/>
            <person name="Wang Y."/>
            <person name="Xia P."/>
            <person name="Barry K."/>
            <person name="Daum C."/>
            <person name="Lipzen A."/>
            <person name="Yoshinaga Y."/>
            <person name="Schmutz J."/>
            <person name="Saski C."/>
            <person name="Vermerris W."/>
            <person name="Kresovich S."/>
        </authorList>
    </citation>
    <scope>NUCLEOTIDE SEQUENCE</scope>
</reference>
<dbReference type="InterPro" id="IPR007117">
    <property type="entry name" value="Expansin_CBD"/>
</dbReference>
<evidence type="ECO:0000313" key="12">
    <source>
        <dbReference type="Proteomes" id="UP000807115"/>
    </source>
</evidence>
<dbReference type="SUPFAM" id="SSF49590">
    <property type="entry name" value="PHL pollen allergen"/>
    <property type="match status" value="1"/>
</dbReference>
<dbReference type="PROSITE" id="PS51257">
    <property type="entry name" value="PROKAR_LIPOPROTEIN"/>
    <property type="match status" value="1"/>
</dbReference>
<sequence length="244" mass="26412">MGSLANKIVAMAAVLAALVTGGSCAPKKFPPGPNITTNYNGGACGIKNVNLPPYNGFTACGNVPIFKDGKGCGSCYEVRCKEMPECSGNPITVFITDMNYEPIAPYHFDFSGKAFGSLAKPGLNDKLRHCGIMNVEFRRVRCKLGGKIMFHVEKGSNPNYLAVLVKNVADDGNIVLMELEDKASPGFKPMKQSWGAVWRFDTPKPIKGPFSIRLTSESGKKLVAPNVIPATWKPDTLYNSNIQF</sequence>
<dbReference type="PANTHER" id="PTHR31692">
    <property type="entry name" value="EXPANSIN-B3"/>
    <property type="match status" value="1"/>
</dbReference>
<accession>A0A921S1E1</accession>
<keyword evidence="3" id="KW-0134">Cell wall</keyword>
<dbReference type="InterPro" id="IPR036908">
    <property type="entry name" value="RlpA-like_sf"/>
</dbReference>
<evidence type="ECO:0000256" key="6">
    <source>
        <dbReference type="ARBA" id="ARBA00023180"/>
    </source>
</evidence>
<evidence type="ECO:0000256" key="1">
    <source>
        <dbReference type="ARBA" id="ARBA00004191"/>
    </source>
</evidence>
<dbReference type="AlphaFoldDB" id="A0A921S1E1"/>
<dbReference type="InterPro" id="IPR036749">
    <property type="entry name" value="Expansin_CBD_sf"/>
</dbReference>
<dbReference type="PANTHER" id="PTHR31692:SF7">
    <property type="entry name" value="EXPANSIN-B9"/>
    <property type="match status" value="1"/>
</dbReference>
<evidence type="ECO:0000256" key="4">
    <source>
        <dbReference type="ARBA" id="ARBA00022525"/>
    </source>
</evidence>